<proteinExistence type="predicted"/>
<dbReference type="AlphaFoldDB" id="A0A915I2U8"/>
<dbReference type="Proteomes" id="UP000887565">
    <property type="component" value="Unplaced"/>
</dbReference>
<evidence type="ECO:0000313" key="3">
    <source>
        <dbReference type="WBParaSite" id="nRc.2.0.1.t07779-RA"/>
    </source>
</evidence>
<keyword evidence="2" id="KW-1185">Reference proteome</keyword>
<accession>A0A915I2U8</accession>
<evidence type="ECO:0000256" key="1">
    <source>
        <dbReference type="SAM" id="MobiDB-lite"/>
    </source>
</evidence>
<name>A0A915I2U8_ROMCU</name>
<dbReference type="WBParaSite" id="nRc.2.0.1.t07779-RA">
    <property type="protein sequence ID" value="nRc.2.0.1.t07779-RA"/>
    <property type="gene ID" value="nRc.2.0.1.g07779"/>
</dbReference>
<sequence>MFFVSEEPTNLKVASDNCCITAFLQYWSQKLKGDRKVRTAFRTWRMYLTDKILKLLNLNFPPEPEYACTSRKIKKDAKRATDNLNSCASFDIRTILSTIVCTSSTHGKVEQARLVDVTHDFKASQRRSQEEDNLSTEERSRSSVDKFFKQCDRLSPKYTNLWAERTTNRLLATKSRGGEFDSTLDKKSSMARLEKVKT</sequence>
<feature type="region of interest" description="Disordered" evidence="1">
    <location>
        <begin position="178"/>
        <end position="198"/>
    </location>
</feature>
<reference evidence="3" key="1">
    <citation type="submission" date="2022-11" db="UniProtKB">
        <authorList>
            <consortium name="WormBaseParasite"/>
        </authorList>
    </citation>
    <scope>IDENTIFICATION</scope>
</reference>
<evidence type="ECO:0000313" key="2">
    <source>
        <dbReference type="Proteomes" id="UP000887565"/>
    </source>
</evidence>
<protein>
    <submittedName>
        <fullName evidence="3">Uncharacterized protein</fullName>
    </submittedName>
</protein>
<organism evidence="2 3">
    <name type="scientific">Romanomermis culicivorax</name>
    <name type="common">Nematode worm</name>
    <dbReference type="NCBI Taxonomy" id="13658"/>
    <lineage>
        <taxon>Eukaryota</taxon>
        <taxon>Metazoa</taxon>
        <taxon>Ecdysozoa</taxon>
        <taxon>Nematoda</taxon>
        <taxon>Enoplea</taxon>
        <taxon>Dorylaimia</taxon>
        <taxon>Mermithida</taxon>
        <taxon>Mermithoidea</taxon>
        <taxon>Mermithidae</taxon>
        <taxon>Romanomermis</taxon>
    </lineage>
</organism>